<name>A0ABM0WMJ4_CAMSA</name>
<feature type="domain" description="F-box associated beta-propeller type 3" evidence="1">
    <location>
        <begin position="6"/>
        <end position="201"/>
    </location>
</feature>
<dbReference type="GeneID" id="104752735"/>
<evidence type="ECO:0000313" key="3">
    <source>
        <dbReference type="RefSeq" id="XP_010473253.1"/>
    </source>
</evidence>
<dbReference type="PANTHER" id="PTHR31111:SF105">
    <property type="entry name" value="F-BOX DOMAIN-CONTAINING PROTEIN"/>
    <property type="match status" value="1"/>
</dbReference>
<protein>
    <submittedName>
        <fullName evidence="3">F-box protein At5g50220</fullName>
    </submittedName>
</protein>
<accession>A0ABM0WMJ4</accession>
<evidence type="ECO:0000313" key="2">
    <source>
        <dbReference type="Proteomes" id="UP000694864"/>
    </source>
</evidence>
<keyword evidence="2" id="KW-1185">Reference proteome</keyword>
<dbReference type="InterPro" id="IPR013187">
    <property type="entry name" value="F-box-assoc_dom_typ3"/>
</dbReference>
<evidence type="ECO:0000259" key="1">
    <source>
        <dbReference type="Pfam" id="PF08268"/>
    </source>
</evidence>
<proteinExistence type="predicted"/>
<dbReference type="Pfam" id="PF08268">
    <property type="entry name" value="FBA_3"/>
    <property type="match status" value="1"/>
</dbReference>
<dbReference type="NCBIfam" id="TIGR01640">
    <property type="entry name" value="F_box_assoc_1"/>
    <property type="match status" value="1"/>
</dbReference>
<gene>
    <name evidence="3" type="primary">LOC104752735</name>
</gene>
<reference evidence="3" key="2">
    <citation type="submission" date="2025-08" db="UniProtKB">
        <authorList>
            <consortium name="RefSeq"/>
        </authorList>
    </citation>
    <scope>IDENTIFICATION</scope>
    <source>
        <tissue evidence="3">Leaf</tissue>
    </source>
</reference>
<reference evidence="2" key="1">
    <citation type="journal article" date="2014" name="Nat. Commun.">
        <title>The emerging biofuel crop Camelina sativa retains a highly undifferentiated hexaploid genome structure.</title>
        <authorList>
            <person name="Kagale S."/>
            <person name="Koh C."/>
            <person name="Nixon J."/>
            <person name="Bollina V."/>
            <person name="Clarke W.E."/>
            <person name="Tuteja R."/>
            <person name="Spillane C."/>
            <person name="Robinson S.J."/>
            <person name="Links M.G."/>
            <person name="Clarke C."/>
            <person name="Higgins E.E."/>
            <person name="Huebert T."/>
            <person name="Sharpe A.G."/>
            <person name="Parkin I.A."/>
        </authorList>
    </citation>
    <scope>NUCLEOTIDE SEQUENCE [LARGE SCALE GENOMIC DNA]</scope>
    <source>
        <strain evidence="2">cv. DH55</strain>
    </source>
</reference>
<organism evidence="2 3">
    <name type="scientific">Camelina sativa</name>
    <name type="common">False flax</name>
    <name type="synonym">Myagrum sativum</name>
    <dbReference type="NCBI Taxonomy" id="90675"/>
    <lineage>
        <taxon>Eukaryota</taxon>
        <taxon>Viridiplantae</taxon>
        <taxon>Streptophyta</taxon>
        <taxon>Embryophyta</taxon>
        <taxon>Tracheophyta</taxon>
        <taxon>Spermatophyta</taxon>
        <taxon>Magnoliopsida</taxon>
        <taxon>eudicotyledons</taxon>
        <taxon>Gunneridae</taxon>
        <taxon>Pentapetalae</taxon>
        <taxon>rosids</taxon>
        <taxon>malvids</taxon>
        <taxon>Brassicales</taxon>
        <taxon>Brassicaceae</taxon>
        <taxon>Camelineae</taxon>
        <taxon>Camelina</taxon>
    </lineage>
</organism>
<dbReference type="PANTHER" id="PTHR31111">
    <property type="entry name" value="BNAA05G37150D PROTEIN-RELATED"/>
    <property type="match status" value="1"/>
</dbReference>
<dbReference type="RefSeq" id="XP_010473253.1">
    <property type="nucleotide sequence ID" value="XM_010474951.1"/>
</dbReference>
<sequence>MLSSMPCQVFTLGDPNKKWMDIQCGIGSHYPSGTPVCINGVIYYKAVIRYPNRSDVLLSFDVRSQRFNHVQGPDNRLISLENSTLINYQGKLACICRNNTFFNKDVDMWVMENAEKQEWSKLTFLGMLQGLTSRVRIAKVTPPGGEVVVVHNVKWSKHASYVYYYDPKRNIPRRVEIQTTISSQRLTPSNHFTVWPVTDHVENITSL</sequence>
<dbReference type="Proteomes" id="UP000694864">
    <property type="component" value="Chromosome 2"/>
</dbReference>
<dbReference type="InterPro" id="IPR017451">
    <property type="entry name" value="F-box-assoc_interact_dom"/>
</dbReference>